<dbReference type="EMBL" id="CM023480">
    <property type="protein sequence ID" value="KAH7970252.1"/>
    <property type="molecule type" value="Genomic_DNA"/>
</dbReference>
<name>A0ACB8DHQ9_DERSI</name>
<sequence>MYGSTGQQATADCSSDHGRERIGDAVPSRETPDAVAGRRQLYRYRVTGFGCHTEYKAVEFLEELFATRFCSWCGLVASEIYILSCLHVVCPGCHERAFGLSSGFAVCLIDKEMLSLCMTAIIPNNVRFKRVHCPSKGCDYTGQLKDLSDHLGESCAFHLTTCTKCDASVAHKDMRSHFWACEGSPGVFLQAADVQSMLEDLDNARKELGSAAVCSASARPLENAVVALTELFDRLNSHLGMEELDA</sequence>
<evidence type="ECO:0000313" key="2">
    <source>
        <dbReference type="Proteomes" id="UP000821865"/>
    </source>
</evidence>
<accession>A0ACB8DHQ9</accession>
<comment type="caution">
    <text evidence="1">The sequence shown here is derived from an EMBL/GenBank/DDBJ whole genome shotgun (WGS) entry which is preliminary data.</text>
</comment>
<gene>
    <name evidence="1" type="ORF">HPB49_001707</name>
</gene>
<proteinExistence type="predicted"/>
<organism evidence="1 2">
    <name type="scientific">Dermacentor silvarum</name>
    <name type="common">Tick</name>
    <dbReference type="NCBI Taxonomy" id="543639"/>
    <lineage>
        <taxon>Eukaryota</taxon>
        <taxon>Metazoa</taxon>
        <taxon>Ecdysozoa</taxon>
        <taxon>Arthropoda</taxon>
        <taxon>Chelicerata</taxon>
        <taxon>Arachnida</taxon>
        <taxon>Acari</taxon>
        <taxon>Parasitiformes</taxon>
        <taxon>Ixodida</taxon>
        <taxon>Ixodoidea</taxon>
        <taxon>Ixodidae</taxon>
        <taxon>Rhipicephalinae</taxon>
        <taxon>Dermacentor</taxon>
    </lineage>
</organism>
<keyword evidence="2" id="KW-1185">Reference proteome</keyword>
<dbReference type="Proteomes" id="UP000821865">
    <property type="component" value="Chromosome 11"/>
</dbReference>
<protein>
    <submittedName>
        <fullName evidence="1">Uncharacterized protein</fullName>
    </submittedName>
</protein>
<reference evidence="1" key="1">
    <citation type="submission" date="2020-05" db="EMBL/GenBank/DDBJ databases">
        <title>Large-scale comparative analyses of tick genomes elucidate their genetic diversity and vector capacities.</title>
        <authorList>
            <person name="Jia N."/>
            <person name="Wang J."/>
            <person name="Shi W."/>
            <person name="Du L."/>
            <person name="Sun Y."/>
            <person name="Zhan W."/>
            <person name="Jiang J."/>
            <person name="Wang Q."/>
            <person name="Zhang B."/>
            <person name="Ji P."/>
            <person name="Sakyi L.B."/>
            <person name="Cui X."/>
            <person name="Yuan T."/>
            <person name="Jiang B."/>
            <person name="Yang W."/>
            <person name="Lam T.T.-Y."/>
            <person name="Chang Q."/>
            <person name="Ding S."/>
            <person name="Wang X."/>
            <person name="Zhu J."/>
            <person name="Ruan X."/>
            <person name="Zhao L."/>
            <person name="Wei J."/>
            <person name="Que T."/>
            <person name="Du C."/>
            <person name="Cheng J."/>
            <person name="Dai P."/>
            <person name="Han X."/>
            <person name="Huang E."/>
            <person name="Gao Y."/>
            <person name="Liu J."/>
            <person name="Shao H."/>
            <person name="Ye R."/>
            <person name="Li L."/>
            <person name="Wei W."/>
            <person name="Wang X."/>
            <person name="Wang C."/>
            <person name="Yang T."/>
            <person name="Huo Q."/>
            <person name="Li W."/>
            <person name="Guo W."/>
            <person name="Chen H."/>
            <person name="Zhou L."/>
            <person name="Ni X."/>
            <person name="Tian J."/>
            <person name="Zhou Y."/>
            <person name="Sheng Y."/>
            <person name="Liu T."/>
            <person name="Pan Y."/>
            <person name="Xia L."/>
            <person name="Li J."/>
            <person name="Zhao F."/>
            <person name="Cao W."/>
        </authorList>
    </citation>
    <scope>NUCLEOTIDE SEQUENCE</scope>
    <source>
        <strain evidence="1">Dsil-2018</strain>
    </source>
</reference>
<evidence type="ECO:0000313" key="1">
    <source>
        <dbReference type="EMBL" id="KAH7970252.1"/>
    </source>
</evidence>